<proteinExistence type="predicted"/>
<dbReference type="PANTHER" id="PTHR20930">
    <property type="entry name" value="OVARIAN CARCINOMA ANTIGEN CA125-RELATED"/>
    <property type="match status" value="1"/>
</dbReference>
<dbReference type="EMBL" id="JACHIR010000003">
    <property type="protein sequence ID" value="MBB5897319.1"/>
    <property type="molecule type" value="Genomic_DNA"/>
</dbReference>
<organism evidence="2 3">
    <name type="scientific">Kutzneria kofuensis</name>
    <dbReference type="NCBI Taxonomy" id="103725"/>
    <lineage>
        <taxon>Bacteria</taxon>
        <taxon>Bacillati</taxon>
        <taxon>Actinomycetota</taxon>
        <taxon>Actinomycetes</taxon>
        <taxon>Pseudonocardiales</taxon>
        <taxon>Pseudonocardiaceae</taxon>
        <taxon>Kutzneria</taxon>
    </lineage>
</organism>
<dbReference type="AlphaFoldDB" id="A0A7W9KSX0"/>
<accession>A0A7W9KSX0</accession>
<dbReference type="CDD" id="cd14947">
    <property type="entry name" value="NBR1_like"/>
    <property type="match status" value="1"/>
</dbReference>
<dbReference type="Proteomes" id="UP000585638">
    <property type="component" value="Unassembled WGS sequence"/>
</dbReference>
<dbReference type="InterPro" id="IPR032350">
    <property type="entry name" value="Nbr1_FW"/>
</dbReference>
<dbReference type="Gene3D" id="2.60.40.10">
    <property type="entry name" value="Immunoglobulins"/>
    <property type="match status" value="1"/>
</dbReference>
<dbReference type="Pfam" id="PF16158">
    <property type="entry name" value="N_BRCA1_IG"/>
    <property type="match status" value="1"/>
</dbReference>
<keyword evidence="3" id="KW-1185">Reference proteome</keyword>
<dbReference type="GO" id="GO:0043130">
    <property type="term" value="F:ubiquitin binding"/>
    <property type="evidence" value="ECO:0007669"/>
    <property type="project" value="TreeGrafter"/>
</dbReference>
<protein>
    <recommendedName>
        <fullName evidence="1">Nbr1 FW domain-containing protein</fullName>
    </recommendedName>
</protein>
<sequence length="226" mass="24742">MTTGRRGRVAMGPEVTVGATGSFAHQLWQLKKAAGDPSYDRMRAELGALASKSALSDAARGHRLPSWDITWEFVRPLAVGVLGQDPRAVRRAWRVKWEAAAAQPDLAVAAIPGDRSTFVSDLDVPDGMAVRAGSRIVKTWMLRNSGTVPWIGRYLRRAASFGPDECVTPEEVPIPATQPGEEVRVSVDVRVAETPGYHQVYWKMVDATGRLLLPGQRAVFFLLRVV</sequence>
<feature type="domain" description="Nbr1 FW" evidence="1">
    <location>
        <begin position="124"/>
        <end position="209"/>
    </location>
</feature>
<comment type="caution">
    <text evidence="2">The sequence shown here is derived from an EMBL/GenBank/DDBJ whole genome shotgun (WGS) entry which is preliminary data.</text>
</comment>
<dbReference type="PANTHER" id="PTHR20930:SF2">
    <property type="entry name" value="NEXT TO BRCA1 GENE 1 PROTEIN"/>
    <property type="match status" value="1"/>
</dbReference>
<dbReference type="GO" id="GO:0000407">
    <property type="term" value="C:phagophore assembly site"/>
    <property type="evidence" value="ECO:0007669"/>
    <property type="project" value="TreeGrafter"/>
</dbReference>
<name>A0A7W9KSX0_9PSEU</name>
<dbReference type="RefSeq" id="WP_312890651.1">
    <property type="nucleotide sequence ID" value="NZ_BAAAWY010000061.1"/>
</dbReference>
<dbReference type="GO" id="GO:0005975">
    <property type="term" value="P:carbohydrate metabolic process"/>
    <property type="evidence" value="ECO:0007669"/>
    <property type="project" value="UniProtKB-ARBA"/>
</dbReference>
<evidence type="ECO:0000259" key="1">
    <source>
        <dbReference type="Pfam" id="PF16158"/>
    </source>
</evidence>
<gene>
    <name evidence="2" type="ORF">BJ998_008578</name>
</gene>
<reference evidence="2 3" key="1">
    <citation type="submission" date="2020-08" db="EMBL/GenBank/DDBJ databases">
        <title>Sequencing the genomes of 1000 actinobacteria strains.</title>
        <authorList>
            <person name="Klenk H.-P."/>
        </authorList>
    </citation>
    <scope>NUCLEOTIDE SEQUENCE [LARGE SCALE GENOMIC DNA]</scope>
    <source>
        <strain evidence="2 3">DSM 43851</strain>
    </source>
</reference>
<evidence type="ECO:0000313" key="3">
    <source>
        <dbReference type="Proteomes" id="UP000585638"/>
    </source>
</evidence>
<evidence type="ECO:0000313" key="2">
    <source>
        <dbReference type="EMBL" id="MBB5897319.1"/>
    </source>
</evidence>
<dbReference type="InterPro" id="IPR013783">
    <property type="entry name" value="Ig-like_fold"/>
</dbReference>